<dbReference type="CDD" id="cd03171">
    <property type="entry name" value="SORL_Dfx_classI"/>
    <property type="match status" value="1"/>
</dbReference>
<comment type="cofactor">
    <cofactor evidence="15">
        <name>Fe(2+)</name>
        <dbReference type="ChEBI" id="CHEBI:29033"/>
    </cofactor>
    <text evidence="15">Binds 1 Fe(2+) ion per subunit. The iron ion 2 is coordinated via four histidines and one cysteine residue.</text>
</comment>
<evidence type="ECO:0000256" key="7">
    <source>
        <dbReference type="ARBA" id="ARBA00022575"/>
    </source>
</evidence>
<evidence type="ECO:0000313" key="18">
    <source>
        <dbReference type="EMBL" id="EMS80317.1"/>
    </source>
</evidence>
<feature type="binding site" evidence="15">
    <location>
        <position position="70"/>
    </location>
    <ligand>
        <name>Fe cation</name>
        <dbReference type="ChEBI" id="CHEBI:24875"/>
        <label>1</label>
    </ligand>
</feature>
<feature type="binding site" evidence="15">
    <location>
        <position position="13"/>
    </location>
    <ligand>
        <name>Fe cation</name>
        <dbReference type="ChEBI" id="CHEBI:24875"/>
        <label>1</label>
    </ligand>
</feature>
<dbReference type="NCBIfam" id="TIGR00319">
    <property type="entry name" value="desulf_FeS4"/>
    <property type="match status" value="1"/>
</dbReference>
<evidence type="ECO:0000256" key="13">
    <source>
        <dbReference type="ARBA" id="ARBA00031398"/>
    </source>
</evidence>
<dbReference type="InterPro" id="IPR051233">
    <property type="entry name" value="Desulfoferrodoxin_SOR"/>
</dbReference>
<evidence type="ECO:0000256" key="2">
    <source>
        <dbReference type="ARBA" id="ARBA00005941"/>
    </source>
</evidence>
<dbReference type="InterPro" id="IPR038094">
    <property type="entry name" value="Desulfoferrodoxin_N_sf"/>
</dbReference>
<dbReference type="Gene3D" id="2.60.40.730">
    <property type="entry name" value="SOR catalytic domain"/>
    <property type="match status" value="1"/>
</dbReference>
<dbReference type="GO" id="GO:0005506">
    <property type="term" value="F:iron ion binding"/>
    <property type="evidence" value="ECO:0007669"/>
    <property type="project" value="InterPro"/>
</dbReference>
<dbReference type="OrthoDB" id="9814936at2"/>
<reference evidence="18 19" key="1">
    <citation type="journal article" date="2013" name="Genome Announc.">
        <title>Draft Genome Sequence of Desulfotignum phosphitoxidans DSM 13687 Strain FiPS-3.</title>
        <authorList>
            <person name="Poehlein A."/>
            <person name="Daniel R."/>
            <person name="Simeonova D.D."/>
        </authorList>
    </citation>
    <scope>NUCLEOTIDE SEQUENCE [LARGE SCALE GENOMIC DNA]</scope>
    <source>
        <strain evidence="18 19">DSM 13687</strain>
    </source>
</reference>
<evidence type="ECO:0000256" key="4">
    <source>
        <dbReference type="ARBA" id="ARBA00012679"/>
    </source>
</evidence>
<sequence length="125" mass="13980">MAQRKQVYKCDVCGNMIEVLHGGEGDLVCCGEDMKLFEEKSAAEEGKEKHVPVIEAADGGVTVKVGSNPHPMEEKHYIEWIEILDGDDSCRHFLKPGQAPETFFATKNQKVTAREYCNVHGLWKS</sequence>
<dbReference type="EMBL" id="APJX01000002">
    <property type="protein sequence ID" value="EMS80317.1"/>
    <property type="molecule type" value="Genomic_DNA"/>
</dbReference>
<dbReference type="PANTHER" id="PTHR36541:SF1">
    <property type="entry name" value="SUPEROXIDE REDUCTASE-RELATED"/>
    <property type="match status" value="1"/>
</dbReference>
<evidence type="ECO:0000256" key="15">
    <source>
        <dbReference type="PIRSR" id="PIRSR604793-1"/>
    </source>
</evidence>
<evidence type="ECO:0000256" key="3">
    <source>
        <dbReference type="ARBA" id="ARBA00011738"/>
    </source>
</evidence>
<dbReference type="Pfam" id="PF01880">
    <property type="entry name" value="Desulfoferrodox"/>
    <property type="match status" value="1"/>
</dbReference>
<feature type="binding site" evidence="15">
    <location>
        <position position="120"/>
    </location>
    <ligand>
        <name>Fe cation</name>
        <dbReference type="ChEBI" id="CHEBI:24875"/>
        <label>1</label>
    </ligand>
</feature>
<dbReference type="InterPro" id="IPR002742">
    <property type="entry name" value="Desulfoferrodoxin_Fe-bd_dom"/>
</dbReference>
<dbReference type="GO" id="GO:0019430">
    <property type="term" value="P:removal of superoxide radicals"/>
    <property type="evidence" value="ECO:0007669"/>
    <property type="project" value="InterPro"/>
</dbReference>
<feature type="binding site" evidence="15">
    <location>
        <position position="76"/>
    </location>
    <ligand>
        <name>Fe cation</name>
        <dbReference type="ChEBI" id="CHEBI:24875"/>
        <label>1</label>
    </ligand>
</feature>
<evidence type="ECO:0000259" key="16">
    <source>
        <dbReference type="Pfam" id="PF01880"/>
    </source>
</evidence>
<feature type="binding site" evidence="15">
    <location>
        <position position="10"/>
    </location>
    <ligand>
        <name>Fe cation</name>
        <dbReference type="ChEBI" id="CHEBI:24875"/>
        <label>1</label>
    </ligand>
</feature>
<dbReference type="InterPro" id="IPR036073">
    <property type="entry name" value="Desulfoferrodoxin_Fe-bd_dom_sf"/>
</dbReference>
<evidence type="ECO:0000256" key="11">
    <source>
        <dbReference type="ARBA" id="ARBA00023004"/>
    </source>
</evidence>
<dbReference type="GO" id="GO:0050605">
    <property type="term" value="F:superoxide reductase activity"/>
    <property type="evidence" value="ECO:0007669"/>
    <property type="project" value="UniProtKB-EC"/>
</dbReference>
<evidence type="ECO:0000313" key="19">
    <source>
        <dbReference type="Proteomes" id="UP000014216"/>
    </source>
</evidence>
<keyword evidence="7" id="KW-0216">Detoxification</keyword>
<dbReference type="Proteomes" id="UP000014216">
    <property type="component" value="Unassembled WGS sequence"/>
</dbReference>
<dbReference type="NCBIfam" id="TIGR00332">
    <property type="entry name" value="neela_ferrous"/>
    <property type="match status" value="1"/>
</dbReference>
<dbReference type="InterPro" id="IPR004793">
    <property type="entry name" value="Desulfoferrodoxin_rbo"/>
</dbReference>
<evidence type="ECO:0000259" key="17">
    <source>
        <dbReference type="Pfam" id="PF06397"/>
    </source>
</evidence>
<protein>
    <recommendedName>
        <fullName evidence="5">Desulfoferrodoxin</fullName>
        <ecNumber evidence="4">1.15.1.2</ecNumber>
    </recommendedName>
    <alternativeName>
        <fullName evidence="13">Superoxide reductase</fullName>
    </alternativeName>
</protein>
<feature type="binding site" evidence="15">
    <location>
        <position position="50"/>
    </location>
    <ligand>
        <name>Fe cation</name>
        <dbReference type="ChEBI" id="CHEBI:24875"/>
        <label>1</label>
    </ligand>
</feature>
<evidence type="ECO:0000256" key="5">
    <source>
        <dbReference type="ARBA" id="ARBA00014839"/>
    </source>
</evidence>
<evidence type="ECO:0000256" key="14">
    <source>
        <dbReference type="ARBA" id="ARBA00047448"/>
    </source>
</evidence>
<name>S0G6F0_9BACT</name>
<feature type="domain" description="Desulfoferrodoxin N-terminal" evidence="17">
    <location>
        <begin position="3"/>
        <end position="36"/>
    </location>
</feature>
<comment type="cofactor">
    <cofactor evidence="15">
        <name>Fe(3+)</name>
        <dbReference type="ChEBI" id="CHEBI:29034"/>
    </cofactor>
    <text evidence="15">Binds 1 Fe(3+) ion per subunit. The iron ion 1 is coordinated via 4 cysteine residues.</text>
</comment>
<feature type="binding site" evidence="15">
    <location>
        <position position="117"/>
    </location>
    <ligand>
        <name>Fe cation</name>
        <dbReference type="ChEBI" id="CHEBI:24875"/>
        <label>1</label>
    </ligand>
</feature>
<dbReference type="RefSeq" id="WP_006964551.1">
    <property type="nucleotide sequence ID" value="NZ_APJX01000002.1"/>
</dbReference>
<dbReference type="PANTHER" id="PTHR36541">
    <property type="entry name" value="SUPEROXIDE REDUCTASE-RELATED"/>
    <property type="match status" value="1"/>
</dbReference>
<dbReference type="Gene3D" id="2.20.28.100">
    <property type="entry name" value="Desulphoferrodoxin, N-terminal domain"/>
    <property type="match status" value="1"/>
</dbReference>
<feature type="domain" description="Desulfoferrodoxin ferrous iron-binding" evidence="16">
    <location>
        <begin position="44"/>
        <end position="124"/>
    </location>
</feature>
<feature type="binding site" evidence="15">
    <location>
        <position position="30"/>
    </location>
    <ligand>
        <name>Fe cation</name>
        <dbReference type="ChEBI" id="CHEBI:24875"/>
        <label>1</label>
    </ligand>
</feature>
<comment type="cofactor">
    <cofactor evidence="1">
        <name>Cu(2+)</name>
        <dbReference type="ChEBI" id="CHEBI:29036"/>
    </cofactor>
</comment>
<dbReference type="Pfam" id="PF06397">
    <property type="entry name" value="Desulfoferrod_N"/>
    <property type="match status" value="1"/>
</dbReference>
<comment type="catalytic activity">
    <reaction evidence="14">
        <text>reduced [rubredoxin] + superoxide + 2 H(+) = oxidized [rubredoxin] + H2O2</text>
        <dbReference type="Rhea" id="RHEA:21324"/>
        <dbReference type="Rhea" id="RHEA-COMP:10302"/>
        <dbReference type="Rhea" id="RHEA-COMP:10303"/>
        <dbReference type="ChEBI" id="CHEBI:15378"/>
        <dbReference type="ChEBI" id="CHEBI:16240"/>
        <dbReference type="ChEBI" id="CHEBI:18421"/>
        <dbReference type="ChEBI" id="CHEBI:29033"/>
        <dbReference type="ChEBI" id="CHEBI:29034"/>
        <dbReference type="EC" id="1.15.1.2"/>
    </reaction>
</comment>
<dbReference type="SUPFAM" id="SSF49367">
    <property type="entry name" value="Superoxide reductase-like"/>
    <property type="match status" value="1"/>
</dbReference>
<organism evidence="18 19">
    <name type="scientific">Desulfotignum phosphitoxidans DSM 13687</name>
    <dbReference type="NCBI Taxonomy" id="1286635"/>
    <lineage>
        <taxon>Bacteria</taxon>
        <taxon>Pseudomonadati</taxon>
        <taxon>Thermodesulfobacteriota</taxon>
        <taxon>Desulfobacteria</taxon>
        <taxon>Desulfobacterales</taxon>
        <taxon>Desulfobacteraceae</taxon>
        <taxon>Desulfotignum</taxon>
    </lineage>
</organism>
<comment type="similarity">
    <text evidence="2">Belongs to the desulfoferrodoxin family.</text>
</comment>
<keyword evidence="10 18" id="KW-0560">Oxidoreductase</keyword>
<keyword evidence="11 15" id="KW-0408">Iron</keyword>
<evidence type="ECO:0000256" key="12">
    <source>
        <dbReference type="ARBA" id="ARBA00024690"/>
    </source>
</evidence>
<keyword evidence="9" id="KW-0249">Electron transport</keyword>
<dbReference type="CDD" id="cd00974">
    <property type="entry name" value="DSRD"/>
    <property type="match status" value="1"/>
</dbReference>
<proteinExistence type="inferred from homology"/>
<feature type="binding site" evidence="15">
    <location>
        <position position="29"/>
    </location>
    <ligand>
        <name>Fe cation</name>
        <dbReference type="ChEBI" id="CHEBI:24875"/>
        <label>1</label>
    </ligand>
</feature>
<evidence type="ECO:0000256" key="8">
    <source>
        <dbReference type="ARBA" id="ARBA00022723"/>
    </source>
</evidence>
<gene>
    <name evidence="18" type="primary">dfx</name>
    <name evidence="18" type="ORF">Dpo_2c00050</name>
</gene>
<evidence type="ECO:0000256" key="6">
    <source>
        <dbReference type="ARBA" id="ARBA00022448"/>
    </source>
</evidence>
<comment type="function">
    <text evidence="12">Catalyzes the one-electron reduction of superoxide anion radical to hydrogen peroxide at a nonheme ferrous iron center. Plays a fundamental role in case of oxidative stress via its superoxide detoxification activity.</text>
</comment>
<dbReference type="EC" id="1.15.1.2" evidence="4"/>
<evidence type="ECO:0000256" key="9">
    <source>
        <dbReference type="ARBA" id="ARBA00022982"/>
    </source>
</evidence>
<keyword evidence="19" id="KW-1185">Reference proteome</keyword>
<comment type="caution">
    <text evidence="18">The sequence shown here is derived from an EMBL/GenBank/DDBJ whole genome shotgun (WGS) entry which is preliminary data.</text>
</comment>
<evidence type="ECO:0000256" key="10">
    <source>
        <dbReference type="ARBA" id="ARBA00023002"/>
    </source>
</evidence>
<comment type="subunit">
    <text evidence="3">Homodimer.</text>
</comment>
<evidence type="ECO:0000256" key="1">
    <source>
        <dbReference type="ARBA" id="ARBA00001973"/>
    </source>
</evidence>
<dbReference type="SUPFAM" id="SSF57802">
    <property type="entry name" value="Rubredoxin-like"/>
    <property type="match status" value="1"/>
</dbReference>
<dbReference type="NCBIfam" id="TIGR00320">
    <property type="entry name" value="dfx_rbo"/>
    <property type="match status" value="1"/>
</dbReference>
<dbReference type="PATRIC" id="fig|1286635.3.peg.960"/>
<dbReference type="AlphaFoldDB" id="S0G6F0"/>
<accession>S0G6F0</accession>
<dbReference type="InterPro" id="IPR004462">
    <property type="entry name" value="Desulfoferrodoxin_N"/>
</dbReference>
<keyword evidence="6" id="KW-0813">Transport</keyword>
<keyword evidence="8 15" id="KW-0479">Metal-binding</keyword>